<keyword evidence="3 11" id="KW-0597">Phosphoprotein</keyword>
<dbReference type="Gene3D" id="1.10.287.130">
    <property type="match status" value="1"/>
</dbReference>
<evidence type="ECO:0000259" key="13">
    <source>
        <dbReference type="PROSITE" id="PS01124"/>
    </source>
</evidence>
<keyword evidence="6" id="KW-0418">Kinase</keyword>
<dbReference type="GO" id="GO:0005524">
    <property type="term" value="F:ATP binding"/>
    <property type="evidence" value="ECO:0007669"/>
    <property type="project" value="UniProtKB-KW"/>
</dbReference>
<keyword evidence="4" id="KW-0808">Transferase</keyword>
<evidence type="ECO:0000256" key="1">
    <source>
        <dbReference type="ARBA" id="ARBA00000085"/>
    </source>
</evidence>
<dbReference type="InterPro" id="IPR003661">
    <property type="entry name" value="HisK_dim/P_dom"/>
</dbReference>
<comment type="catalytic activity">
    <reaction evidence="1">
        <text>ATP + protein L-histidine = ADP + protein N-phospho-L-histidine.</text>
        <dbReference type="EC" id="2.7.13.3"/>
    </reaction>
</comment>
<evidence type="ECO:0000256" key="3">
    <source>
        <dbReference type="ARBA" id="ARBA00022553"/>
    </source>
</evidence>
<dbReference type="InterPro" id="IPR011006">
    <property type="entry name" value="CheY-like_superfamily"/>
</dbReference>
<evidence type="ECO:0000256" key="11">
    <source>
        <dbReference type="PROSITE-ProRule" id="PRU00169"/>
    </source>
</evidence>
<evidence type="ECO:0000313" key="16">
    <source>
        <dbReference type="EMBL" id="MCU7550229.1"/>
    </source>
</evidence>
<evidence type="ECO:0000256" key="4">
    <source>
        <dbReference type="ARBA" id="ARBA00022679"/>
    </source>
</evidence>
<evidence type="ECO:0000256" key="12">
    <source>
        <dbReference type="SAM" id="Coils"/>
    </source>
</evidence>
<evidence type="ECO:0000256" key="2">
    <source>
        <dbReference type="ARBA" id="ARBA00012438"/>
    </source>
</evidence>
<dbReference type="InterPro" id="IPR001789">
    <property type="entry name" value="Sig_transdc_resp-reg_receiver"/>
</dbReference>
<evidence type="ECO:0000313" key="17">
    <source>
        <dbReference type="Proteomes" id="UP001155483"/>
    </source>
</evidence>
<feature type="domain" description="Histidine kinase" evidence="14">
    <location>
        <begin position="903"/>
        <end position="1121"/>
    </location>
</feature>
<feature type="domain" description="Response regulatory" evidence="15">
    <location>
        <begin position="1168"/>
        <end position="1283"/>
    </location>
</feature>
<dbReference type="SUPFAM" id="SSF46689">
    <property type="entry name" value="Homeodomain-like"/>
    <property type="match status" value="1"/>
</dbReference>
<dbReference type="SUPFAM" id="SSF47384">
    <property type="entry name" value="Homodimeric domain of signal transducing histidine kinase"/>
    <property type="match status" value="1"/>
</dbReference>
<feature type="coiled-coil region" evidence="12">
    <location>
        <begin position="812"/>
        <end position="895"/>
    </location>
</feature>
<keyword evidence="7" id="KW-0067">ATP-binding</keyword>
<dbReference type="FunFam" id="2.60.40.10:FF:000791">
    <property type="entry name" value="Two-component system sensor histidine kinase/response regulator"/>
    <property type="match status" value="1"/>
</dbReference>
<dbReference type="SMART" id="SM00387">
    <property type="entry name" value="HATPase_c"/>
    <property type="match status" value="1"/>
</dbReference>
<dbReference type="InterPro" id="IPR003594">
    <property type="entry name" value="HATPase_dom"/>
</dbReference>
<dbReference type="InterPro" id="IPR036890">
    <property type="entry name" value="HATPase_C_sf"/>
</dbReference>
<dbReference type="PRINTS" id="PR00344">
    <property type="entry name" value="BCTRLSENSOR"/>
</dbReference>
<protein>
    <recommendedName>
        <fullName evidence="2">histidine kinase</fullName>
        <ecNumber evidence="2">2.7.13.3</ecNumber>
    </recommendedName>
</protein>
<dbReference type="SUPFAM" id="SSF52172">
    <property type="entry name" value="CheY-like"/>
    <property type="match status" value="1"/>
</dbReference>
<dbReference type="GO" id="GO:0043565">
    <property type="term" value="F:sequence-specific DNA binding"/>
    <property type="evidence" value="ECO:0007669"/>
    <property type="project" value="InterPro"/>
</dbReference>
<keyword evidence="12" id="KW-0175">Coiled coil</keyword>
<evidence type="ECO:0000256" key="5">
    <source>
        <dbReference type="ARBA" id="ARBA00022741"/>
    </source>
</evidence>
<accession>A0A9X2XP86</accession>
<keyword evidence="5" id="KW-0547">Nucleotide-binding</keyword>
<keyword evidence="8" id="KW-0902">Two-component regulatory system</keyword>
<reference evidence="16" key="1">
    <citation type="submission" date="2022-09" db="EMBL/GenBank/DDBJ databases">
        <authorList>
            <person name="Yuan C."/>
            <person name="Ke Z."/>
        </authorList>
    </citation>
    <scope>NUCLEOTIDE SEQUENCE</scope>
    <source>
        <strain evidence="16">LB-8</strain>
    </source>
</reference>
<dbReference type="Pfam" id="PF12833">
    <property type="entry name" value="HTH_18"/>
    <property type="match status" value="1"/>
</dbReference>
<dbReference type="PROSITE" id="PS50110">
    <property type="entry name" value="RESPONSE_REGULATORY"/>
    <property type="match status" value="1"/>
</dbReference>
<dbReference type="SUPFAM" id="SSF55874">
    <property type="entry name" value="ATPase domain of HSP90 chaperone/DNA topoisomerase II/histidine kinase"/>
    <property type="match status" value="1"/>
</dbReference>
<evidence type="ECO:0000256" key="10">
    <source>
        <dbReference type="ARBA" id="ARBA00023163"/>
    </source>
</evidence>
<dbReference type="InterPro" id="IPR013783">
    <property type="entry name" value="Ig-like_fold"/>
</dbReference>
<sequence>MKSPFGRKICAIAFLHFIIYNASFASGYPISTYLGIDQGLSNNSVRCIYQDHSGFMWFGTYDGLNRYDGYQFKIFRNNFKNNHSLVNNWINTINEDTKGNLWIGTRQGACIYQNLSNSFSPLYYYTANKKVEKVVSVIRDIETDQQGNMFLATADLGLLFFPKGDTIAYKISLADAANVPYDVTAIKSTKDHKVWILAANRGLYAYDYKTGTLKLINTAIKSANCIESTNGYLWVGSNEGVSRFNISSNSFDKIYNEANKKLSYNSVVGITADKNNELWIATNGGGVFILNTETDQTKLLTNTTDPNSLSSNAVYSIWIDQHSRKWIGTLRGGINVIDPNKERFQTIASNPATQNTLINNYILSFYEGPDNNLWIGTDGGGLSIWNRKLNKFTNYQHEAGNPYSLSDNFVNHIKSDFQNNIWVSTYRGGVDRFNNGKFEHYSCVDPNNTTLTLHPLGPNLLEDAEKNFWLSTQQYGLFKLNRQKKVFELFDDRLRDMYTLKEDGNNVFWAGGLSHLVQIDKAGKKHVSYFIGKPVQAILEDRSRNFWIGTEGGGLILFDRKQGKIISRYTTNEGLCSNSILTILEDSEGNLWMSTFNGIAKFNPKSKTFKNYYQSDGLQSNQFNYNAAWKLRSGEFVFGGIKGFTLFKPEHINAINSNPRIFITDVKVANIPVEEDPSLKTKTSFNRIELVRVPYNKAVLSFEFAALEYSSPAKIQYAYYLQGWDKGWNYPGATRKVVYTHLSEGTYIFRVKSTNAEGQWNKDEVQIKIMILPPWYRSWWAYLIYAMMVGTAVYFYLQYRAKQTQLQYDVKIAKLNAANERSERQRSQAELEKEKFEREKRETELALEKAEKEKSLAELAVEKAELEKERAEREKEHAEREKERILNEKEREINEKKISFFTNISHEFRTPLTLIINPVRDLLKKNPDEQIKNDGELNIVYRNARRMLSLVDQLLLFRKAESGLDRLRPSKLNLHDLAYEVYLCFVQQAKSQNMNYVFDCPNKNLEIYADREKLEIILYNLLSNALKYTPTKGDVSLSIDDSAEDVVIKVEDNGAGIPSEIGEKLFDKFYKAERSKTSSKAGFGIGLFLVKHFTEQHGGLVSYKSQEGQGATFMLTLPKGKEHFGPEVTISETDDSPAFIQMFKVEPLIEEKIEEAEPITEVVSEKKSILIIDDDESIRQYLVRLFKDHYLIHQAEDGTTGLNTARKYLPDLIISDIHMQGMNGIELCKAVKENEQLSHIPVIILTGATSNELKLRGVEGGADDYIMKPFDAELLIARVTNLLKTRNTLQKYFYNEITLNESNLKISHEYKEFLDKCISIVENHLEDDDFSVKTLYSEMGMSHSNLYRKVKSVSGQTVNIFIRFIRLRKAAELFIKTNYNVNEVAFKVGVNDVRYFREQFSKLFGMNPSDYIKKYRNIHGRQYTVNKESIKPNS</sequence>
<dbReference type="InterPro" id="IPR011123">
    <property type="entry name" value="Y_Y_Y"/>
</dbReference>
<dbReference type="RefSeq" id="WP_279297668.1">
    <property type="nucleotide sequence ID" value="NZ_JAOTIF010000010.1"/>
</dbReference>
<dbReference type="GO" id="GO:0003700">
    <property type="term" value="F:DNA-binding transcription factor activity"/>
    <property type="evidence" value="ECO:0007669"/>
    <property type="project" value="InterPro"/>
</dbReference>
<dbReference type="SMART" id="SM00342">
    <property type="entry name" value="HTH_ARAC"/>
    <property type="match status" value="1"/>
</dbReference>
<dbReference type="SUPFAM" id="SSF50998">
    <property type="entry name" value="Quinoprotein alcohol dehydrogenase-like"/>
    <property type="match status" value="1"/>
</dbReference>
<dbReference type="CDD" id="cd00075">
    <property type="entry name" value="HATPase"/>
    <property type="match status" value="1"/>
</dbReference>
<evidence type="ECO:0000259" key="14">
    <source>
        <dbReference type="PROSITE" id="PS50109"/>
    </source>
</evidence>
<comment type="caution">
    <text evidence="16">The sequence shown here is derived from an EMBL/GenBank/DDBJ whole genome shotgun (WGS) entry which is preliminary data.</text>
</comment>
<reference evidence="16" key="2">
    <citation type="submission" date="2023-04" db="EMBL/GenBank/DDBJ databases">
        <title>Paracnuella aquatica gen. nov., sp. nov., a member of the family Chitinophagaceae isolated from a hot spring.</title>
        <authorList>
            <person name="Wang C."/>
        </authorList>
    </citation>
    <scope>NUCLEOTIDE SEQUENCE</scope>
    <source>
        <strain evidence="16">LB-8</strain>
    </source>
</reference>
<evidence type="ECO:0000256" key="6">
    <source>
        <dbReference type="ARBA" id="ARBA00022777"/>
    </source>
</evidence>
<dbReference type="PANTHER" id="PTHR43547:SF2">
    <property type="entry name" value="HYBRID SIGNAL TRANSDUCTION HISTIDINE KINASE C"/>
    <property type="match status" value="1"/>
</dbReference>
<feature type="modified residue" description="4-aspartylphosphate" evidence="11">
    <location>
        <position position="1216"/>
    </location>
</feature>
<evidence type="ECO:0000256" key="9">
    <source>
        <dbReference type="ARBA" id="ARBA00023015"/>
    </source>
</evidence>
<dbReference type="Gene3D" id="2.130.10.10">
    <property type="entry name" value="YVTN repeat-like/Quinoprotein amine dehydrogenase"/>
    <property type="match status" value="2"/>
</dbReference>
<organism evidence="16 17">
    <name type="scientific">Paraflavisolibacter caeni</name>
    <dbReference type="NCBI Taxonomy" id="2982496"/>
    <lineage>
        <taxon>Bacteria</taxon>
        <taxon>Pseudomonadati</taxon>
        <taxon>Bacteroidota</taxon>
        <taxon>Chitinophagia</taxon>
        <taxon>Chitinophagales</taxon>
        <taxon>Chitinophagaceae</taxon>
        <taxon>Paraflavisolibacter</taxon>
    </lineage>
</organism>
<dbReference type="Pfam" id="PF07494">
    <property type="entry name" value="Reg_prop"/>
    <property type="match status" value="4"/>
</dbReference>
<dbReference type="Pfam" id="PF00072">
    <property type="entry name" value="Response_reg"/>
    <property type="match status" value="1"/>
</dbReference>
<dbReference type="PROSITE" id="PS50109">
    <property type="entry name" value="HIS_KIN"/>
    <property type="match status" value="1"/>
</dbReference>
<dbReference type="Pfam" id="PF07495">
    <property type="entry name" value="Y_Y_Y"/>
    <property type="match status" value="1"/>
</dbReference>
<dbReference type="EC" id="2.7.13.3" evidence="2"/>
<dbReference type="Pfam" id="PF00512">
    <property type="entry name" value="HisKA"/>
    <property type="match status" value="1"/>
</dbReference>
<dbReference type="CDD" id="cd00156">
    <property type="entry name" value="REC"/>
    <property type="match status" value="1"/>
</dbReference>
<dbReference type="Gene3D" id="3.40.50.2300">
    <property type="match status" value="1"/>
</dbReference>
<keyword evidence="10" id="KW-0804">Transcription</keyword>
<proteinExistence type="predicted"/>
<dbReference type="PANTHER" id="PTHR43547">
    <property type="entry name" value="TWO-COMPONENT HISTIDINE KINASE"/>
    <property type="match status" value="1"/>
</dbReference>
<dbReference type="InterPro" id="IPR015943">
    <property type="entry name" value="WD40/YVTN_repeat-like_dom_sf"/>
</dbReference>
<dbReference type="CDD" id="cd00082">
    <property type="entry name" value="HisKA"/>
    <property type="match status" value="1"/>
</dbReference>
<keyword evidence="9" id="KW-0805">Transcription regulation</keyword>
<keyword evidence="17" id="KW-1185">Reference proteome</keyword>
<dbReference type="Gene3D" id="1.10.10.60">
    <property type="entry name" value="Homeodomain-like"/>
    <property type="match status" value="1"/>
</dbReference>
<dbReference type="InterPro" id="IPR005467">
    <property type="entry name" value="His_kinase_dom"/>
</dbReference>
<dbReference type="Pfam" id="PF02518">
    <property type="entry name" value="HATPase_c"/>
    <property type="match status" value="1"/>
</dbReference>
<dbReference type="InterPro" id="IPR036097">
    <property type="entry name" value="HisK_dim/P_sf"/>
</dbReference>
<dbReference type="InterPro" id="IPR004358">
    <property type="entry name" value="Sig_transdc_His_kin-like_C"/>
</dbReference>
<gene>
    <name evidence="16" type="ORF">OCK74_13995</name>
</gene>
<dbReference type="PROSITE" id="PS01124">
    <property type="entry name" value="HTH_ARAC_FAMILY_2"/>
    <property type="match status" value="1"/>
</dbReference>
<dbReference type="EMBL" id="JAOTIF010000010">
    <property type="protein sequence ID" value="MCU7550229.1"/>
    <property type="molecule type" value="Genomic_DNA"/>
</dbReference>
<evidence type="ECO:0000259" key="15">
    <source>
        <dbReference type="PROSITE" id="PS50110"/>
    </source>
</evidence>
<dbReference type="FunFam" id="3.30.565.10:FF:000037">
    <property type="entry name" value="Hybrid sensor histidine kinase/response regulator"/>
    <property type="match status" value="1"/>
</dbReference>
<evidence type="ECO:0000256" key="8">
    <source>
        <dbReference type="ARBA" id="ARBA00023012"/>
    </source>
</evidence>
<dbReference type="Gene3D" id="3.30.565.10">
    <property type="entry name" value="Histidine kinase-like ATPase, C-terminal domain"/>
    <property type="match status" value="1"/>
</dbReference>
<dbReference type="Proteomes" id="UP001155483">
    <property type="component" value="Unassembled WGS sequence"/>
</dbReference>
<dbReference type="GO" id="GO:0000155">
    <property type="term" value="F:phosphorelay sensor kinase activity"/>
    <property type="evidence" value="ECO:0007669"/>
    <property type="project" value="InterPro"/>
</dbReference>
<feature type="domain" description="HTH araC/xylS-type" evidence="13">
    <location>
        <begin position="1315"/>
        <end position="1414"/>
    </location>
</feature>
<dbReference type="SMART" id="SM00448">
    <property type="entry name" value="REC"/>
    <property type="match status" value="1"/>
</dbReference>
<dbReference type="InterPro" id="IPR009057">
    <property type="entry name" value="Homeodomain-like_sf"/>
</dbReference>
<dbReference type="SMART" id="SM00388">
    <property type="entry name" value="HisKA"/>
    <property type="match status" value="1"/>
</dbReference>
<evidence type="ECO:0000256" key="7">
    <source>
        <dbReference type="ARBA" id="ARBA00022840"/>
    </source>
</evidence>
<name>A0A9X2XP86_9BACT</name>
<dbReference type="Gene3D" id="2.60.40.10">
    <property type="entry name" value="Immunoglobulins"/>
    <property type="match status" value="1"/>
</dbReference>
<dbReference type="InterPro" id="IPR018060">
    <property type="entry name" value="HTH_AraC"/>
</dbReference>
<dbReference type="InterPro" id="IPR011110">
    <property type="entry name" value="Reg_prop"/>
</dbReference>
<dbReference type="InterPro" id="IPR011047">
    <property type="entry name" value="Quinoprotein_ADH-like_sf"/>
</dbReference>
<dbReference type="SUPFAM" id="SSF63829">
    <property type="entry name" value="Calcium-dependent phosphotriesterase"/>
    <property type="match status" value="1"/>
</dbReference>